<organism evidence="2 3">
    <name type="scientific">Flavobacterium johnsoniae (strain ATCC 17061 / DSM 2064 / JCM 8514 / BCRC 14874 / CCUG 350202 / NBRC 14942 / NCIMB 11054 / UW101)</name>
    <name type="common">Cytophaga johnsonae</name>
    <dbReference type="NCBI Taxonomy" id="376686"/>
    <lineage>
        <taxon>Bacteria</taxon>
        <taxon>Pseudomonadati</taxon>
        <taxon>Bacteroidota</taxon>
        <taxon>Flavobacteriia</taxon>
        <taxon>Flavobacteriales</taxon>
        <taxon>Flavobacteriaceae</taxon>
        <taxon>Flavobacterium</taxon>
    </lineage>
</organism>
<dbReference type="Pfam" id="PF12762">
    <property type="entry name" value="DDE_Tnp_IS1595"/>
    <property type="match status" value="1"/>
</dbReference>
<dbReference type="AlphaFoldDB" id="A5FLG0"/>
<dbReference type="HOGENOM" id="CLU_044348_1_2_10"/>
<dbReference type="GeneID" id="31763790"/>
<dbReference type="RefSeq" id="WP_012023006.1">
    <property type="nucleotide sequence ID" value="NC_009441.1"/>
</dbReference>
<proteinExistence type="predicted"/>
<dbReference type="PANTHER" id="PTHR47163:SF2">
    <property type="entry name" value="SI:DKEY-17M8.2"/>
    <property type="match status" value="1"/>
</dbReference>
<dbReference type="OrthoDB" id="9783459at2"/>
<evidence type="ECO:0000259" key="1">
    <source>
        <dbReference type="SMART" id="SM01126"/>
    </source>
</evidence>
<feature type="domain" description="ISXO2-like transposase" evidence="1">
    <location>
        <begin position="133"/>
        <end position="281"/>
    </location>
</feature>
<name>A5FLG0_FLAJ1</name>
<protein>
    <recommendedName>
        <fullName evidence="1">ISXO2-like transposase domain-containing protein</fullName>
    </recommendedName>
</protein>
<keyword evidence="3" id="KW-1185">Reference proteome</keyword>
<dbReference type="EMBL" id="CP000685">
    <property type="protein sequence ID" value="ABQ03953.1"/>
    <property type="molecule type" value="Genomic_DNA"/>
</dbReference>
<dbReference type="InterPro" id="IPR024442">
    <property type="entry name" value="Transposase_Zn_ribbon"/>
</dbReference>
<dbReference type="Pfam" id="PF12760">
    <property type="entry name" value="Zn_ribbon_IS1595"/>
    <property type="match status" value="1"/>
</dbReference>
<reference evidence="2 3" key="1">
    <citation type="journal article" date="2009" name="Appl. Environ. Microbiol.">
        <title>Novel features of the polysaccharide-digesting gliding bacterium Flavobacterium johnsoniae as revealed by genome sequence analysis.</title>
        <authorList>
            <person name="McBride M.J."/>
            <person name="Xie G."/>
            <person name="Martens E.C."/>
            <person name="Lapidus A."/>
            <person name="Henrissat B."/>
            <person name="Rhodes R.G."/>
            <person name="Goltsman E."/>
            <person name="Wang W."/>
            <person name="Xu J."/>
            <person name="Hunnicutt D.W."/>
            <person name="Staroscik A.M."/>
            <person name="Hoover T.R."/>
            <person name="Cheng Y.Q."/>
            <person name="Stein J.L."/>
        </authorList>
    </citation>
    <scope>NUCLEOTIDE SEQUENCE [LARGE SCALE GENOMIC DNA]</scope>
    <source>
        <strain evidence="3">ATCC 17061 / DSM 2064 / JCM 8514 / BCRC 14874 / CCUG 350202 / NBRC 14942 / NCIMB 11054 / UW101</strain>
    </source>
</reference>
<dbReference type="Proteomes" id="UP000006694">
    <property type="component" value="Chromosome"/>
</dbReference>
<dbReference type="SMART" id="SM01126">
    <property type="entry name" value="DDE_Tnp_IS1595"/>
    <property type="match status" value="1"/>
</dbReference>
<sequence>MSKVKDLRDFDSLFELMDHFTTEEVCEEYLATIRWNGKPTCPYCESEKVKVLNGTTKRLKCYGCKKQFGVKVGTIFHDTKISLRKWFIAVYIITAHKKGISSHQLSRDLKVTQKTAWFMLHRVREAYNQNAEMFSDEVEIDETYIGGKESNKHAHKRTPGTQGRSTKTKTAILGILNRNGNVYASPVLDTKRTTILPILLDKIERGSTVYTDEYRPYRSLAKDFIHDFVKHNTAEYVKGLAHTNNIEGFWAILKRGIIGIYHQISSKHLFRYVNEFSFRYNNRKISDASKFDVALTNAVNKRLDYKTLVHG</sequence>
<evidence type="ECO:0000313" key="2">
    <source>
        <dbReference type="EMBL" id="ABQ03953.1"/>
    </source>
</evidence>
<dbReference type="NCBIfam" id="NF033547">
    <property type="entry name" value="transpos_IS1595"/>
    <property type="match status" value="1"/>
</dbReference>
<dbReference type="KEGG" id="fjo:Fjoh_0919"/>
<dbReference type="PANTHER" id="PTHR47163">
    <property type="entry name" value="DDE_TNP_IS1595 DOMAIN-CONTAINING PROTEIN"/>
    <property type="match status" value="1"/>
</dbReference>
<gene>
    <name evidence="2" type="ordered locus">Fjoh_0919</name>
</gene>
<dbReference type="eggNOG" id="COG3677">
    <property type="taxonomic scope" value="Bacteria"/>
</dbReference>
<accession>A5FLG0</accession>
<dbReference type="InterPro" id="IPR053164">
    <property type="entry name" value="IS1016-like_transposase"/>
</dbReference>
<dbReference type="InterPro" id="IPR024445">
    <property type="entry name" value="Tnp_ISXO2-like"/>
</dbReference>
<evidence type="ECO:0000313" key="3">
    <source>
        <dbReference type="Proteomes" id="UP000006694"/>
    </source>
</evidence>